<dbReference type="InterPro" id="IPR054734">
    <property type="entry name" value="PqqF-like_C_4"/>
</dbReference>
<dbReference type="PANTHER" id="PTHR43690">
    <property type="entry name" value="NARDILYSIN"/>
    <property type="match status" value="1"/>
</dbReference>
<dbReference type="Pfam" id="PF05193">
    <property type="entry name" value="Peptidase_M16_C"/>
    <property type="match status" value="1"/>
</dbReference>
<evidence type="ECO:0000259" key="8">
    <source>
        <dbReference type="Pfam" id="PF00675"/>
    </source>
</evidence>
<feature type="domain" description="Peptidase M16 middle/third" evidence="10">
    <location>
        <begin position="391"/>
        <end position="683"/>
    </location>
</feature>
<evidence type="ECO:0000256" key="3">
    <source>
        <dbReference type="ARBA" id="ARBA00022670"/>
    </source>
</evidence>
<feature type="domain" description="Peptidase M16 C-terminal" evidence="9">
    <location>
        <begin position="202"/>
        <end position="385"/>
    </location>
</feature>
<dbReference type="AlphaFoldDB" id="A0A1Q9EGR0"/>
<evidence type="ECO:0000256" key="2">
    <source>
        <dbReference type="ARBA" id="ARBA00007261"/>
    </source>
</evidence>
<dbReference type="Pfam" id="PF16187">
    <property type="entry name" value="Peptidase_M16_M"/>
    <property type="match status" value="1"/>
</dbReference>
<dbReference type="Proteomes" id="UP000186817">
    <property type="component" value="Unassembled WGS sequence"/>
</dbReference>
<feature type="domain" description="Peptidase M16 N-terminal" evidence="8">
    <location>
        <begin position="42"/>
        <end position="160"/>
    </location>
</feature>
<dbReference type="FunFam" id="3.30.830.10:FF:000005">
    <property type="entry name" value="nardilysin isoform X1"/>
    <property type="match status" value="1"/>
</dbReference>
<evidence type="ECO:0000259" key="9">
    <source>
        <dbReference type="Pfam" id="PF05193"/>
    </source>
</evidence>
<dbReference type="InterPro" id="IPR011249">
    <property type="entry name" value="Metalloenz_LuxS/M16"/>
</dbReference>
<keyword evidence="7" id="KW-0482">Metalloprotease</keyword>
<organism evidence="12 13">
    <name type="scientific">Symbiodinium microadriaticum</name>
    <name type="common">Dinoflagellate</name>
    <name type="synonym">Zooxanthella microadriatica</name>
    <dbReference type="NCBI Taxonomy" id="2951"/>
    <lineage>
        <taxon>Eukaryota</taxon>
        <taxon>Sar</taxon>
        <taxon>Alveolata</taxon>
        <taxon>Dinophyceae</taxon>
        <taxon>Suessiales</taxon>
        <taxon>Symbiodiniaceae</taxon>
        <taxon>Symbiodinium</taxon>
    </lineage>
</organism>
<dbReference type="SUPFAM" id="SSF63411">
    <property type="entry name" value="LuxS/MPP-like metallohydrolase"/>
    <property type="match status" value="4"/>
</dbReference>
<keyword evidence="13" id="KW-1185">Reference proteome</keyword>
<evidence type="ECO:0000256" key="5">
    <source>
        <dbReference type="ARBA" id="ARBA00022801"/>
    </source>
</evidence>
<evidence type="ECO:0000256" key="1">
    <source>
        <dbReference type="ARBA" id="ARBA00001947"/>
    </source>
</evidence>
<dbReference type="OrthoDB" id="952271at2759"/>
<dbReference type="GO" id="GO:0046872">
    <property type="term" value="F:metal ion binding"/>
    <property type="evidence" value="ECO:0007669"/>
    <property type="project" value="UniProtKB-KW"/>
</dbReference>
<evidence type="ECO:0000259" key="11">
    <source>
        <dbReference type="Pfam" id="PF22456"/>
    </source>
</evidence>
<evidence type="ECO:0000256" key="6">
    <source>
        <dbReference type="ARBA" id="ARBA00022833"/>
    </source>
</evidence>
<evidence type="ECO:0000256" key="4">
    <source>
        <dbReference type="ARBA" id="ARBA00022723"/>
    </source>
</evidence>
<comment type="cofactor">
    <cofactor evidence="1">
        <name>Zn(2+)</name>
        <dbReference type="ChEBI" id="CHEBI:29105"/>
    </cofactor>
</comment>
<keyword evidence="6" id="KW-0862">Zinc</keyword>
<dbReference type="InterPro" id="IPR032632">
    <property type="entry name" value="Peptidase_M16_M"/>
</dbReference>
<dbReference type="Pfam" id="PF22456">
    <property type="entry name" value="PqqF-like_C_4"/>
    <property type="match status" value="1"/>
</dbReference>
<protein>
    <submittedName>
        <fullName evidence="12">Insulin-degrading enzyme</fullName>
    </submittedName>
</protein>
<dbReference type="PROSITE" id="PS00143">
    <property type="entry name" value="INSULINASE"/>
    <property type="match status" value="1"/>
</dbReference>
<dbReference type="Gene3D" id="3.30.830.10">
    <property type="entry name" value="Metalloenzyme, LuxS/M16 peptidase-like"/>
    <property type="match status" value="4"/>
</dbReference>
<accession>A0A1Q9EGR0</accession>
<gene>
    <name evidence="12" type="primary">IDE</name>
    <name evidence="12" type="ORF">AK812_SmicGene10031</name>
</gene>
<evidence type="ECO:0000259" key="10">
    <source>
        <dbReference type="Pfam" id="PF16187"/>
    </source>
</evidence>
<dbReference type="GO" id="GO:0005737">
    <property type="term" value="C:cytoplasm"/>
    <property type="evidence" value="ECO:0007669"/>
    <property type="project" value="UniProtKB-ARBA"/>
</dbReference>
<keyword evidence="4" id="KW-0479">Metal-binding</keyword>
<comment type="caution">
    <text evidence="12">The sequence shown here is derived from an EMBL/GenBank/DDBJ whole genome shotgun (WGS) entry which is preliminary data.</text>
</comment>
<dbReference type="PANTHER" id="PTHR43690:SF18">
    <property type="entry name" value="INSULIN-DEGRADING ENZYME-RELATED"/>
    <property type="match status" value="1"/>
</dbReference>
<dbReference type="InterPro" id="IPR011765">
    <property type="entry name" value="Pept_M16_N"/>
</dbReference>
<comment type="similarity">
    <text evidence="2">Belongs to the peptidase M16 family.</text>
</comment>
<evidence type="ECO:0000313" key="13">
    <source>
        <dbReference type="Proteomes" id="UP000186817"/>
    </source>
</evidence>
<dbReference type="Pfam" id="PF00675">
    <property type="entry name" value="Peptidase_M16"/>
    <property type="match status" value="1"/>
</dbReference>
<dbReference type="InterPro" id="IPR001431">
    <property type="entry name" value="Pept_M16_Zn_BS"/>
</dbReference>
<dbReference type="GO" id="GO:0006508">
    <property type="term" value="P:proteolysis"/>
    <property type="evidence" value="ECO:0007669"/>
    <property type="project" value="UniProtKB-KW"/>
</dbReference>
<proteinExistence type="inferred from homology"/>
<dbReference type="OMA" id="WIFDEMK"/>
<dbReference type="InterPro" id="IPR007863">
    <property type="entry name" value="Peptidase_M16_C"/>
</dbReference>
<evidence type="ECO:0000313" key="12">
    <source>
        <dbReference type="EMBL" id="OLQ06633.1"/>
    </source>
</evidence>
<dbReference type="GO" id="GO:0004222">
    <property type="term" value="F:metalloendopeptidase activity"/>
    <property type="evidence" value="ECO:0007669"/>
    <property type="project" value="InterPro"/>
</dbReference>
<dbReference type="InterPro" id="IPR050626">
    <property type="entry name" value="Peptidase_M16"/>
</dbReference>
<reference evidence="12 13" key="1">
    <citation type="submission" date="2016-02" db="EMBL/GenBank/DDBJ databases">
        <title>Genome analysis of coral dinoflagellate symbionts highlights evolutionary adaptations to a symbiotic lifestyle.</title>
        <authorList>
            <person name="Aranda M."/>
            <person name="Li Y."/>
            <person name="Liew Y.J."/>
            <person name="Baumgarten S."/>
            <person name="Simakov O."/>
            <person name="Wilson M."/>
            <person name="Piel J."/>
            <person name="Ashoor H."/>
            <person name="Bougouffa S."/>
            <person name="Bajic V.B."/>
            <person name="Ryu T."/>
            <person name="Ravasi T."/>
            <person name="Bayer T."/>
            <person name="Micklem G."/>
            <person name="Kim H."/>
            <person name="Bhak J."/>
            <person name="Lajeunesse T.C."/>
            <person name="Voolstra C.R."/>
        </authorList>
    </citation>
    <scope>NUCLEOTIDE SEQUENCE [LARGE SCALE GENOMIC DNA]</scope>
    <source>
        <strain evidence="12 13">CCMP2467</strain>
    </source>
</reference>
<dbReference type="EMBL" id="LSRX01000155">
    <property type="protein sequence ID" value="OLQ06633.1"/>
    <property type="molecule type" value="Genomic_DNA"/>
</dbReference>
<keyword evidence="5" id="KW-0378">Hydrolase</keyword>
<feature type="domain" description="Coenzyme PQQ synthesis protein F-like C-terminal lobe" evidence="11">
    <location>
        <begin position="792"/>
        <end position="890"/>
    </location>
</feature>
<evidence type="ECO:0000256" key="7">
    <source>
        <dbReference type="ARBA" id="ARBA00023049"/>
    </source>
</evidence>
<dbReference type="FunFam" id="3.30.830.10:FF:000012">
    <property type="entry name" value="Protease 3"/>
    <property type="match status" value="1"/>
</dbReference>
<keyword evidence="3" id="KW-0645">Protease</keyword>
<name>A0A1Q9EGR0_SYMMI</name>
<sequence length="1249" mass="139122">MAASETRAGYGTNQPPVVVKKPDTHKREYSFLELDNKLRAIIGSDPECDKAGAALVVNVGMCHERKDLPGLAHFLEHMLFTGTSKYPKEGEYHEFMNQNGGMANAYTACYFTCYMFEVKPECLEEALDRFSRFFIEPLLTRDCTEREINAVDSEFQAGQTSPWWRYVGIMNMSANPDHPFHVAVGNNKVLLDEPKERGIDLYEEMKKLYESTYSANGMTVCVFGREAPDELRKIVAEKFGAVVNKGLTMPIGDSVSDKPPFLPNEWHQQLLQNPVQDVKDLSFIWVTPFQDPFWKSKPSLYISHLLGHEGAGSVIAKLKQQGLISGCGVGDGNWLEGAFSLLKVNFDLTDKGLDCIQEIGQHLFAYLGLLQKMPPEKWIFDEMQKLGDMRFKFGEDASPFALCPQIASTMQKVPASEALCGDMVLYEYDPDAITSLLSKLTLESVRVQVQAKKLADRCKQVDTSYGSPMQLLPIEDQWLESWRAALNASGTIEASTKITIELGLSLPKPNPFIPEDLSLKPPPQEPKAKPSLLKGTESLTCVFHKQDDTFKQPKARVSFSIYSPFFTQDPTNYTKAELWCRCVEEALQEYAYDAEVAGVEYSLGLGAACLRLVLAGYNDKLHVLLDAVTEKMVSLVEIPEQIFSIVANSMGDDLRNQAFHSPPYGQCRTRLDELLMRGTSFPAYQRLEAFEKITCSDLKGLAEQFFVAGAHVESLMLGNLTAEDARLLASKLMTGLNLRKALAVLPTRAEASLPEGSTLWELDSTDAEDPNHAVFMKLQLPSGLENEMLTYLLDKAISSKFFDLLRTQQQLGYIVHMAASVTVLQPYLVAVVQTEFDLHYVRGCLEKFLEEHFAFLEEAMTDEEFETCKEGLLSELRVKPKNISEEAQRFSRVFMDRSFDFERREKCIRFVEASTLAMLRSYVRDHVSKAPRIYMQVKKVLEKEDKPLPSGASEGGVIRRNCGDSATSSQGTACCERALNCPRPGRIIYTTLPKRVVSVTRKVVREQFETAPRAHGAVSRTPPKEARSRPPCSLRLRLAALPFLPCMLPTRLFETQSARTSMVGWTPVAIPNARAAFSSCTTAESGRENATQSEVAAVAQSGGSSGPERAWECYPERGGGSGPEQARECSSERGTSYKIICGDRLLQGNERVSTLQQGITLIRISATNASSHSEEDLEGLAQEIVENRKRVAEAPIPRRTKKVKIYLGLNGDCVEVDPTETVGTMVGDLGSLQLSPLGFAKICWVEWQA</sequence>